<comment type="similarity">
    <text evidence="8">Belongs to the glutamate 5-kinase family.</text>
</comment>
<dbReference type="InterPro" id="IPR005715">
    <property type="entry name" value="Glu_5kinase/COase_Synthase"/>
</dbReference>
<dbReference type="InterPro" id="IPR036393">
    <property type="entry name" value="AceGlu_kinase-like_sf"/>
</dbReference>
<dbReference type="PROSITE" id="PS50890">
    <property type="entry name" value="PUA"/>
    <property type="match status" value="1"/>
</dbReference>
<keyword evidence="6 8" id="KW-0418">Kinase</keyword>
<feature type="binding site" evidence="8">
    <location>
        <position position="157"/>
    </location>
    <ligand>
        <name>substrate</name>
    </ligand>
</feature>
<protein>
    <recommendedName>
        <fullName evidence="8">Glutamate 5-kinase</fullName>
        <ecNumber evidence="8">2.7.2.11</ecNumber>
    </recommendedName>
    <alternativeName>
        <fullName evidence="8">Gamma-glutamyl kinase</fullName>
        <shortName evidence="8">GK</shortName>
    </alternativeName>
</protein>
<dbReference type="Pfam" id="PF00696">
    <property type="entry name" value="AA_kinase"/>
    <property type="match status" value="1"/>
</dbReference>
<evidence type="ECO:0000256" key="1">
    <source>
        <dbReference type="ARBA" id="ARBA00022490"/>
    </source>
</evidence>
<gene>
    <name evidence="8" type="primary">proB</name>
    <name evidence="10" type="ORF">SAMN04488011_101818</name>
</gene>
<dbReference type="FunFam" id="3.40.1160.10:FF:000018">
    <property type="entry name" value="Glutamate 5-kinase"/>
    <property type="match status" value="1"/>
</dbReference>
<comment type="catalytic activity">
    <reaction evidence="8">
        <text>L-glutamate + ATP = L-glutamyl 5-phosphate + ADP</text>
        <dbReference type="Rhea" id="RHEA:14877"/>
        <dbReference type="ChEBI" id="CHEBI:29985"/>
        <dbReference type="ChEBI" id="CHEBI:30616"/>
        <dbReference type="ChEBI" id="CHEBI:58274"/>
        <dbReference type="ChEBI" id="CHEBI:456216"/>
        <dbReference type="EC" id="2.7.2.11"/>
    </reaction>
</comment>
<evidence type="ECO:0000256" key="8">
    <source>
        <dbReference type="HAMAP-Rule" id="MF_00456"/>
    </source>
</evidence>
<dbReference type="Proteomes" id="UP000199372">
    <property type="component" value="Unassembled WGS sequence"/>
</dbReference>
<proteinExistence type="inferred from homology"/>
<dbReference type="RefSeq" id="WP_073126137.1">
    <property type="nucleotide sequence ID" value="NZ_FOCM01000001.1"/>
</dbReference>
<evidence type="ECO:0000256" key="4">
    <source>
        <dbReference type="ARBA" id="ARBA00022679"/>
    </source>
</evidence>
<comment type="subcellular location">
    <subcellularLocation>
        <location evidence="8">Cytoplasm</location>
    </subcellularLocation>
</comment>
<dbReference type="Gene3D" id="2.30.130.10">
    <property type="entry name" value="PUA domain"/>
    <property type="match status" value="1"/>
</dbReference>
<dbReference type="GO" id="GO:0003723">
    <property type="term" value="F:RNA binding"/>
    <property type="evidence" value="ECO:0007669"/>
    <property type="project" value="InterPro"/>
</dbReference>
<dbReference type="Pfam" id="PF01472">
    <property type="entry name" value="PUA"/>
    <property type="match status" value="1"/>
</dbReference>
<dbReference type="CDD" id="cd21157">
    <property type="entry name" value="PUA_G5K"/>
    <property type="match status" value="1"/>
</dbReference>
<keyword evidence="7 8" id="KW-0067">ATP-binding</keyword>
<dbReference type="EMBL" id="FOCM01000001">
    <property type="protein sequence ID" value="SEM88673.1"/>
    <property type="molecule type" value="Genomic_DNA"/>
</dbReference>
<dbReference type="GO" id="GO:0004349">
    <property type="term" value="F:glutamate 5-kinase activity"/>
    <property type="evidence" value="ECO:0007669"/>
    <property type="project" value="UniProtKB-UniRule"/>
</dbReference>
<dbReference type="HAMAP" id="MF_00456">
    <property type="entry name" value="ProB"/>
    <property type="match status" value="1"/>
</dbReference>
<dbReference type="EC" id="2.7.2.11" evidence="8"/>
<evidence type="ECO:0000256" key="6">
    <source>
        <dbReference type="ARBA" id="ARBA00022777"/>
    </source>
</evidence>
<evidence type="ECO:0000313" key="11">
    <source>
        <dbReference type="Proteomes" id="UP000199372"/>
    </source>
</evidence>
<accession>A0A1H8C0V5</accession>
<evidence type="ECO:0000256" key="2">
    <source>
        <dbReference type="ARBA" id="ARBA00022605"/>
    </source>
</evidence>
<comment type="caution">
    <text evidence="8">Lacks conserved residue(s) required for the propagation of feature annotation.</text>
</comment>
<dbReference type="InterPro" id="IPR011529">
    <property type="entry name" value="Glu_5kinase"/>
</dbReference>
<evidence type="ECO:0000256" key="7">
    <source>
        <dbReference type="ARBA" id="ARBA00022840"/>
    </source>
</evidence>
<dbReference type="InterPro" id="IPR041739">
    <property type="entry name" value="G5K_ProB"/>
</dbReference>
<reference evidence="11" key="1">
    <citation type="submission" date="2016-10" db="EMBL/GenBank/DDBJ databases">
        <authorList>
            <person name="Varghese N."/>
            <person name="Submissions S."/>
        </authorList>
    </citation>
    <scope>NUCLEOTIDE SEQUENCE [LARGE SCALE GENOMIC DNA]</scope>
    <source>
        <strain evidence="11">DSM 26893</strain>
    </source>
</reference>
<evidence type="ECO:0000313" key="10">
    <source>
        <dbReference type="EMBL" id="SEM88673.1"/>
    </source>
</evidence>
<dbReference type="GO" id="GO:0005524">
    <property type="term" value="F:ATP binding"/>
    <property type="evidence" value="ECO:0007669"/>
    <property type="project" value="UniProtKB-KW"/>
</dbReference>
<keyword evidence="3 8" id="KW-0641">Proline biosynthesis</keyword>
<dbReference type="GO" id="GO:0005829">
    <property type="term" value="C:cytosol"/>
    <property type="evidence" value="ECO:0007669"/>
    <property type="project" value="TreeGrafter"/>
</dbReference>
<dbReference type="GO" id="GO:0055129">
    <property type="term" value="P:L-proline biosynthetic process"/>
    <property type="evidence" value="ECO:0007669"/>
    <property type="project" value="UniProtKB-UniRule"/>
</dbReference>
<dbReference type="InterPro" id="IPR036974">
    <property type="entry name" value="PUA_sf"/>
</dbReference>
<sequence>MATLTPSLRDAERLVIKIGSALLVDRGDGTLRLPWLLGLAEDVAELKANGTEVLLVSSGSVALGRGVLGLGNGPLPLEQAQAAAAVGQIRLARAYQEALSPHGVTTAQVLLTLEDTANRRRYLNAQATMGTLLKMGVMPIVNENDTIATDGIRFGDNDRLAAQIAVTVGADQLVLLSDVDGLYTANPQKDPNAEHLPLVEEITPEIAAMAGEAASHLSKGGMRTKLIAARTAMGAGCAMAIAQGDQSHALRKLADGGRCTWFRSKTTPQAAYKAWISAMKSVGEITIDDGAVKALRSGNSLLPAGVIRVTGTFERGDSVTIVDSKGAHLGYGLTRYNADEARTIAGARSEKIADLLGYPGRAALIHRDDMVV</sequence>
<feature type="domain" description="PUA" evidence="9">
    <location>
        <begin position="283"/>
        <end position="365"/>
    </location>
</feature>
<dbReference type="InterPro" id="IPR001048">
    <property type="entry name" value="Asp/Glu/Uridylate_kinase"/>
</dbReference>
<comment type="pathway">
    <text evidence="8">Amino-acid biosynthesis; L-proline biosynthesis; L-glutamate 5-semialdehyde from L-glutamate: step 1/2.</text>
</comment>
<evidence type="ECO:0000259" key="9">
    <source>
        <dbReference type="SMART" id="SM00359"/>
    </source>
</evidence>
<dbReference type="InterPro" id="IPR002478">
    <property type="entry name" value="PUA"/>
</dbReference>
<organism evidence="10 11">
    <name type="scientific">Palleronia pelagia</name>
    <dbReference type="NCBI Taxonomy" id="387096"/>
    <lineage>
        <taxon>Bacteria</taxon>
        <taxon>Pseudomonadati</taxon>
        <taxon>Pseudomonadota</taxon>
        <taxon>Alphaproteobacteria</taxon>
        <taxon>Rhodobacterales</taxon>
        <taxon>Roseobacteraceae</taxon>
        <taxon>Palleronia</taxon>
    </lineage>
</organism>
<dbReference type="PIRSF" id="PIRSF000729">
    <property type="entry name" value="GK"/>
    <property type="match status" value="1"/>
</dbReference>
<dbReference type="InterPro" id="IPR015947">
    <property type="entry name" value="PUA-like_sf"/>
</dbReference>
<feature type="binding site" evidence="8">
    <location>
        <position position="145"/>
    </location>
    <ligand>
        <name>substrate</name>
    </ligand>
</feature>
<dbReference type="SUPFAM" id="SSF53633">
    <property type="entry name" value="Carbamate kinase-like"/>
    <property type="match status" value="1"/>
</dbReference>
<keyword evidence="2 8" id="KW-0028">Amino-acid biosynthesis</keyword>
<dbReference type="InterPro" id="IPR019797">
    <property type="entry name" value="Glutamate_5-kinase_CS"/>
</dbReference>
<name>A0A1H8C0V5_9RHOB</name>
<dbReference type="AlphaFoldDB" id="A0A1H8C0V5"/>
<feature type="binding site" evidence="8">
    <location>
        <position position="17"/>
    </location>
    <ligand>
        <name>ATP</name>
        <dbReference type="ChEBI" id="CHEBI:30616"/>
    </ligand>
</feature>
<dbReference type="InterPro" id="IPR001057">
    <property type="entry name" value="Glu/AcGlu_kinase"/>
</dbReference>
<dbReference type="SMART" id="SM00359">
    <property type="entry name" value="PUA"/>
    <property type="match status" value="1"/>
</dbReference>
<keyword evidence="11" id="KW-1185">Reference proteome</keyword>
<dbReference type="UniPathway" id="UPA00098">
    <property type="reaction ID" value="UER00359"/>
</dbReference>
<dbReference type="PRINTS" id="PR00474">
    <property type="entry name" value="GLU5KINASE"/>
</dbReference>
<dbReference type="PROSITE" id="PS00902">
    <property type="entry name" value="GLUTAMATE_5_KINASE"/>
    <property type="match status" value="1"/>
</dbReference>
<dbReference type="OrthoDB" id="9804434at2"/>
<keyword evidence="4 8" id="KW-0808">Transferase</keyword>
<dbReference type="NCBIfam" id="TIGR01027">
    <property type="entry name" value="proB"/>
    <property type="match status" value="1"/>
</dbReference>
<dbReference type="PANTHER" id="PTHR43654:SF1">
    <property type="entry name" value="ISOPENTENYL PHOSPHATE KINASE"/>
    <property type="match status" value="1"/>
</dbReference>
<dbReference type="PANTHER" id="PTHR43654">
    <property type="entry name" value="GLUTAMATE 5-KINASE"/>
    <property type="match status" value="1"/>
</dbReference>
<dbReference type="SUPFAM" id="SSF88697">
    <property type="entry name" value="PUA domain-like"/>
    <property type="match status" value="1"/>
</dbReference>
<dbReference type="Gene3D" id="3.40.1160.10">
    <property type="entry name" value="Acetylglutamate kinase-like"/>
    <property type="match status" value="1"/>
</dbReference>
<dbReference type="CDD" id="cd04242">
    <property type="entry name" value="AAK_G5K_ProB"/>
    <property type="match status" value="1"/>
</dbReference>
<keyword evidence="1 8" id="KW-0963">Cytoplasm</keyword>
<keyword evidence="5 8" id="KW-0547">Nucleotide-binding</keyword>
<feature type="binding site" evidence="8">
    <location>
        <begin position="177"/>
        <end position="178"/>
    </location>
    <ligand>
        <name>ATP</name>
        <dbReference type="ChEBI" id="CHEBI:30616"/>
    </ligand>
</feature>
<evidence type="ECO:0000256" key="5">
    <source>
        <dbReference type="ARBA" id="ARBA00022741"/>
    </source>
</evidence>
<feature type="binding site" evidence="8">
    <location>
        <position position="58"/>
    </location>
    <ligand>
        <name>substrate</name>
    </ligand>
</feature>
<comment type="function">
    <text evidence="8">Catalyzes the transfer of a phosphate group to glutamate to form L-glutamate 5-phosphate.</text>
</comment>
<evidence type="ECO:0000256" key="3">
    <source>
        <dbReference type="ARBA" id="ARBA00022650"/>
    </source>
</evidence>